<proteinExistence type="predicted"/>
<organism evidence="1 2">
    <name type="scientific">Lipomyces kononenkoae</name>
    <name type="common">Yeast</name>
    <dbReference type="NCBI Taxonomy" id="34357"/>
    <lineage>
        <taxon>Eukaryota</taxon>
        <taxon>Fungi</taxon>
        <taxon>Dikarya</taxon>
        <taxon>Ascomycota</taxon>
        <taxon>Saccharomycotina</taxon>
        <taxon>Lipomycetes</taxon>
        <taxon>Lipomycetales</taxon>
        <taxon>Lipomycetaceae</taxon>
        <taxon>Lipomyces</taxon>
    </lineage>
</organism>
<gene>
    <name evidence="1" type="ORF">V1525DRAFT_115672</name>
</gene>
<accession>A0ACC3SQG2</accession>
<dbReference type="Proteomes" id="UP001433508">
    <property type="component" value="Unassembled WGS sequence"/>
</dbReference>
<evidence type="ECO:0000313" key="1">
    <source>
        <dbReference type="EMBL" id="KAK9233847.1"/>
    </source>
</evidence>
<protein>
    <submittedName>
        <fullName evidence="1">Uncharacterized protein</fullName>
    </submittedName>
</protein>
<evidence type="ECO:0000313" key="2">
    <source>
        <dbReference type="Proteomes" id="UP001433508"/>
    </source>
</evidence>
<reference evidence="2" key="1">
    <citation type="journal article" date="2024" name="Front. Bioeng. Biotechnol.">
        <title>Genome-scale model development and genomic sequencing of the oleaginous clade Lipomyces.</title>
        <authorList>
            <person name="Czajka J.J."/>
            <person name="Han Y."/>
            <person name="Kim J."/>
            <person name="Mondo S.J."/>
            <person name="Hofstad B.A."/>
            <person name="Robles A."/>
            <person name="Haridas S."/>
            <person name="Riley R."/>
            <person name="LaButti K."/>
            <person name="Pangilinan J."/>
            <person name="Andreopoulos W."/>
            <person name="Lipzen A."/>
            <person name="Yan J."/>
            <person name="Wang M."/>
            <person name="Ng V."/>
            <person name="Grigoriev I.V."/>
            <person name="Spatafora J.W."/>
            <person name="Magnuson J.K."/>
            <person name="Baker S.E."/>
            <person name="Pomraning K.R."/>
        </authorList>
    </citation>
    <scope>NUCLEOTIDE SEQUENCE [LARGE SCALE GENOMIC DNA]</scope>
    <source>
        <strain evidence="2">CBS 7786</strain>
    </source>
</reference>
<keyword evidence="2" id="KW-1185">Reference proteome</keyword>
<name>A0ACC3SQG2_LIPKO</name>
<dbReference type="EMBL" id="MU971569">
    <property type="protein sequence ID" value="KAK9233847.1"/>
    <property type="molecule type" value="Genomic_DNA"/>
</dbReference>
<sequence length="206" mass="22606">MAVKDFETSKEGIEIQFATNHIGHFLLTNLLMPKLEAASPGARIINVSSGGYVLSEVRFDDLNFEDGKSYIPWLGYAQSKTANILFTVGLAAMLKKRGIYSFSLHPGLIFGTNLGLHLDEESFKVLAEIGLERGFPTLVEDERPKSLSEGCATGLVAALDDSLEGKSGAYLSDCVIETPMEYARDSDNAEKLWLLSEELIGQKFSY</sequence>
<comment type="caution">
    <text evidence="1">The sequence shown here is derived from an EMBL/GenBank/DDBJ whole genome shotgun (WGS) entry which is preliminary data.</text>
</comment>